<protein>
    <submittedName>
        <fullName evidence="1">Glycosyl transferase family 2</fullName>
    </submittedName>
</protein>
<keyword evidence="1" id="KW-0808">Transferase</keyword>
<dbReference type="AlphaFoldDB" id="A0A1M6JUY3"/>
<dbReference type="Pfam" id="PF13704">
    <property type="entry name" value="Glyco_tranf_2_4"/>
    <property type="match status" value="1"/>
</dbReference>
<evidence type="ECO:0000313" key="1">
    <source>
        <dbReference type="EMBL" id="SHJ50501.1"/>
    </source>
</evidence>
<proteinExistence type="predicted"/>
<name>A0A1M6JUY3_PARC5</name>
<reference evidence="2" key="1">
    <citation type="submission" date="2016-11" db="EMBL/GenBank/DDBJ databases">
        <authorList>
            <person name="Varghese N."/>
            <person name="Submissions S."/>
        </authorList>
    </citation>
    <scope>NUCLEOTIDE SEQUENCE [LARGE SCALE GENOMIC DNA]</scope>
    <source>
        <strain evidence="2">DSM 15212 / CIP 107654 / DViRD3</strain>
    </source>
</reference>
<sequence length="361" mass="42345">MYRKKVQKSPNTIIEFGDSNLDKSLTKAKIIENNNINDRKVFSFSMVKNEADIIESFVRYHCNIFDGMVIKDNCSSDNTLNILEKLKSEGKPIYILRDNNTEYTQSVKMTKLLYYTIKKYNPDILIPLDADEFLTTSDNSGNPKKILNKISLDEAYRIKWRNYIPNFDDNKDEKFIPKRIRYARWKRDIQGIVIIPKDFAHKNPVRLVQGNHTIFIGEERKYPDVMDELIVAHYPVRSVNQIKSKILVGWINELSRYDTDKPDCWHWGMMYRDIKDGKGDLSQRDLIKIAKNYNLKKEYDGTPIYFPIDISFCKSLEIKYTGIEEIKPLKNVLDNCEILAKEYAFLKKKYMNSNVNKGIGI</sequence>
<evidence type="ECO:0000313" key="2">
    <source>
        <dbReference type="Proteomes" id="UP000184465"/>
    </source>
</evidence>
<accession>A0A1M6JUY3</accession>
<organism evidence="1 2">
    <name type="scientific">Paramaledivibacter caminithermalis (strain DSM 15212 / CIP 107654 / DViRD3)</name>
    <name type="common">Clostridium caminithermale</name>
    <dbReference type="NCBI Taxonomy" id="1121301"/>
    <lineage>
        <taxon>Bacteria</taxon>
        <taxon>Bacillati</taxon>
        <taxon>Bacillota</taxon>
        <taxon>Clostridia</taxon>
        <taxon>Peptostreptococcales</taxon>
        <taxon>Caminicellaceae</taxon>
        <taxon>Paramaledivibacter</taxon>
    </lineage>
</organism>
<dbReference type="OrthoDB" id="9815923at2"/>
<dbReference type="GO" id="GO:0016740">
    <property type="term" value="F:transferase activity"/>
    <property type="evidence" value="ECO:0007669"/>
    <property type="project" value="UniProtKB-KW"/>
</dbReference>
<dbReference type="Proteomes" id="UP000184465">
    <property type="component" value="Unassembled WGS sequence"/>
</dbReference>
<gene>
    <name evidence="1" type="ORF">SAMN02745912_00167</name>
</gene>
<keyword evidence="2" id="KW-1185">Reference proteome</keyword>
<dbReference type="STRING" id="1121301.SAMN02745912_00167"/>
<dbReference type="RefSeq" id="WP_073146469.1">
    <property type="nucleotide sequence ID" value="NZ_FRAG01000001.1"/>
</dbReference>
<dbReference type="EMBL" id="FRAG01000001">
    <property type="protein sequence ID" value="SHJ50501.1"/>
    <property type="molecule type" value="Genomic_DNA"/>
</dbReference>